<dbReference type="SMART" id="SM00871">
    <property type="entry name" value="AraC_E_bind"/>
    <property type="match status" value="1"/>
</dbReference>
<dbReference type="SUPFAM" id="SSF55136">
    <property type="entry name" value="Probable bacterial effector-binding domain"/>
    <property type="match status" value="1"/>
</dbReference>
<dbReference type="Gene3D" id="3.20.80.10">
    <property type="entry name" value="Regulatory factor, effector binding domain"/>
    <property type="match status" value="1"/>
</dbReference>
<dbReference type="PROSITE" id="PS01124">
    <property type="entry name" value="HTH_ARAC_FAMILY_2"/>
    <property type="match status" value="1"/>
</dbReference>
<dbReference type="InterPro" id="IPR011256">
    <property type="entry name" value="Reg_factor_effector_dom_sf"/>
</dbReference>
<dbReference type="InterPro" id="IPR009057">
    <property type="entry name" value="Homeodomain-like_sf"/>
</dbReference>
<dbReference type="InterPro" id="IPR010499">
    <property type="entry name" value="AraC_E-bd"/>
</dbReference>
<dbReference type="SUPFAM" id="SSF46689">
    <property type="entry name" value="Homeodomain-like"/>
    <property type="match status" value="2"/>
</dbReference>
<evidence type="ECO:0000256" key="2">
    <source>
        <dbReference type="ARBA" id="ARBA00023125"/>
    </source>
</evidence>
<proteinExistence type="predicted"/>
<evidence type="ECO:0000313" key="5">
    <source>
        <dbReference type="EMBL" id="XDK26264.1"/>
    </source>
</evidence>
<dbReference type="RefSeq" id="WP_306101567.1">
    <property type="nucleotide sequence ID" value="NZ_CP162601.1"/>
</dbReference>
<dbReference type="SMART" id="SM00342">
    <property type="entry name" value="HTH_ARAC"/>
    <property type="match status" value="1"/>
</dbReference>
<dbReference type="InterPro" id="IPR018060">
    <property type="entry name" value="HTH_AraC"/>
</dbReference>
<dbReference type="PANTHER" id="PTHR47504:SF5">
    <property type="entry name" value="RIGHT ORIGIN-BINDING PROTEIN"/>
    <property type="match status" value="1"/>
</dbReference>
<organism evidence="5">
    <name type="scientific">Vibrio sp. HB236076</name>
    <dbReference type="NCBI Taxonomy" id="3232307"/>
    <lineage>
        <taxon>Bacteria</taxon>
        <taxon>Pseudomonadati</taxon>
        <taxon>Pseudomonadota</taxon>
        <taxon>Gammaproteobacteria</taxon>
        <taxon>Vibrionales</taxon>
        <taxon>Vibrionaceae</taxon>
        <taxon>Vibrio</taxon>
    </lineage>
</organism>
<gene>
    <name evidence="5" type="ORF">AB0763_06410</name>
</gene>
<feature type="domain" description="HTH araC/xylS-type" evidence="4">
    <location>
        <begin position="12"/>
        <end position="110"/>
    </location>
</feature>
<sequence length="298" mass="34448">MSKLPMAKQQIATLLEHIEEHLEQPLQVDTLAKLSCWSRWQLQRVFSLYTNKGLAQYVRQRKLSHAAVQLVSTKLRIIDIAFNTGFNSENAFSRAFKHHFSVSPREYRQRGKLIDLTYPLLQRDKNFPSQRLPHFDDTFVEIKVTTRDAFDLQGIQVPIQGVLAQHPDFDVQVPQLWKTWRSTLGETPLPSHCMGVIDVSSHSETGTLTYWAGLPFNNQTERLFPDSHQRLSIPEQTYVVAVHKGELSQLPNLVLWLITHWLPTSGFQGVDGYELEIYPVTPDAEKPHYVEYWLPISY</sequence>
<keyword evidence="2" id="KW-0238">DNA-binding</keyword>
<dbReference type="InterPro" id="IPR029442">
    <property type="entry name" value="GyrI-like"/>
</dbReference>
<dbReference type="PANTHER" id="PTHR47504">
    <property type="entry name" value="RIGHT ORIGIN-BINDING PROTEIN"/>
    <property type="match status" value="1"/>
</dbReference>
<dbReference type="EMBL" id="CP162601">
    <property type="protein sequence ID" value="XDK26264.1"/>
    <property type="molecule type" value="Genomic_DNA"/>
</dbReference>
<keyword evidence="1" id="KW-0805">Transcription regulation</keyword>
<dbReference type="GO" id="GO:0003700">
    <property type="term" value="F:DNA-binding transcription factor activity"/>
    <property type="evidence" value="ECO:0007669"/>
    <property type="project" value="InterPro"/>
</dbReference>
<evidence type="ECO:0000256" key="1">
    <source>
        <dbReference type="ARBA" id="ARBA00023015"/>
    </source>
</evidence>
<dbReference type="Pfam" id="PF12833">
    <property type="entry name" value="HTH_18"/>
    <property type="match status" value="1"/>
</dbReference>
<name>A0AB39HHP1_9VIBR</name>
<reference evidence="5" key="1">
    <citation type="submission" date="2024-07" db="EMBL/GenBank/DDBJ databases">
        <title>Genome Analysis of a Potential Novel Vibrio Species Secreting pH- and Thermo-stable Alginate Lyase and its Application in Producing Alginate Oligosaccharides.</title>
        <authorList>
            <person name="Huang H."/>
            <person name="Bao K."/>
        </authorList>
    </citation>
    <scope>NUCLEOTIDE SEQUENCE</scope>
    <source>
        <strain evidence="5">HB236076</strain>
    </source>
</reference>
<dbReference type="Gene3D" id="1.10.10.60">
    <property type="entry name" value="Homeodomain-like"/>
    <property type="match status" value="2"/>
</dbReference>
<dbReference type="InterPro" id="IPR020449">
    <property type="entry name" value="Tscrpt_reg_AraC-type_HTH"/>
</dbReference>
<dbReference type="PRINTS" id="PR00032">
    <property type="entry name" value="HTHARAC"/>
</dbReference>
<dbReference type="InterPro" id="IPR050959">
    <property type="entry name" value="MarA-like"/>
</dbReference>
<evidence type="ECO:0000256" key="3">
    <source>
        <dbReference type="ARBA" id="ARBA00023163"/>
    </source>
</evidence>
<accession>A0AB39HHP1</accession>
<dbReference type="InterPro" id="IPR018062">
    <property type="entry name" value="HTH_AraC-typ_CS"/>
</dbReference>
<keyword evidence="3" id="KW-0804">Transcription</keyword>
<dbReference type="AlphaFoldDB" id="A0AB39HHP1"/>
<dbReference type="PROSITE" id="PS00041">
    <property type="entry name" value="HTH_ARAC_FAMILY_1"/>
    <property type="match status" value="1"/>
</dbReference>
<dbReference type="KEGG" id="vih:AB0763_06410"/>
<dbReference type="Pfam" id="PF06445">
    <property type="entry name" value="GyrI-like"/>
    <property type="match status" value="1"/>
</dbReference>
<protein>
    <submittedName>
        <fullName evidence="5">Helix-turn-helix domain-containing protein</fullName>
    </submittedName>
</protein>
<evidence type="ECO:0000259" key="4">
    <source>
        <dbReference type="PROSITE" id="PS01124"/>
    </source>
</evidence>
<dbReference type="GO" id="GO:0043565">
    <property type="term" value="F:sequence-specific DNA binding"/>
    <property type="evidence" value="ECO:0007669"/>
    <property type="project" value="InterPro"/>
</dbReference>